<proteinExistence type="predicted"/>
<dbReference type="InterPro" id="IPR011991">
    <property type="entry name" value="ArsR-like_HTH"/>
</dbReference>
<feature type="domain" description="HTH asnC-type" evidence="4">
    <location>
        <begin position="24"/>
        <end position="77"/>
    </location>
</feature>
<dbReference type="Proteomes" id="UP000268844">
    <property type="component" value="Unassembled WGS sequence"/>
</dbReference>
<dbReference type="InterPro" id="IPR019887">
    <property type="entry name" value="Tscrpt_reg_AsnC/Lrp_C"/>
</dbReference>
<evidence type="ECO:0000256" key="1">
    <source>
        <dbReference type="ARBA" id="ARBA00023015"/>
    </source>
</evidence>
<dbReference type="InterPro" id="IPR000485">
    <property type="entry name" value="AsnC-type_HTH_dom"/>
</dbReference>
<organism evidence="5 6">
    <name type="scientific">Devosia equisanguinis</name>
    <dbReference type="NCBI Taxonomy" id="2490941"/>
    <lineage>
        <taxon>Bacteria</taxon>
        <taxon>Pseudomonadati</taxon>
        <taxon>Pseudomonadota</taxon>
        <taxon>Alphaproteobacteria</taxon>
        <taxon>Hyphomicrobiales</taxon>
        <taxon>Devosiaceae</taxon>
        <taxon>Devosia</taxon>
    </lineage>
</organism>
<dbReference type="PANTHER" id="PTHR30154">
    <property type="entry name" value="LEUCINE-RESPONSIVE REGULATORY PROTEIN"/>
    <property type="match status" value="1"/>
</dbReference>
<dbReference type="PANTHER" id="PTHR30154:SF34">
    <property type="entry name" value="TRANSCRIPTIONAL REGULATOR AZLB"/>
    <property type="match status" value="1"/>
</dbReference>
<dbReference type="AlphaFoldDB" id="A0A447I6L4"/>
<dbReference type="Pfam" id="PF13412">
    <property type="entry name" value="HTH_24"/>
    <property type="match status" value="1"/>
</dbReference>
<keyword evidence="1" id="KW-0805">Transcription regulation</keyword>
<dbReference type="InterPro" id="IPR036390">
    <property type="entry name" value="WH_DNA-bd_sf"/>
</dbReference>
<dbReference type="Gene3D" id="3.30.70.920">
    <property type="match status" value="1"/>
</dbReference>
<dbReference type="SUPFAM" id="SSF46785">
    <property type="entry name" value="Winged helix' DNA-binding domain"/>
    <property type="match status" value="1"/>
</dbReference>
<accession>A0A447I6L4</accession>
<dbReference type="PRINTS" id="PR00033">
    <property type="entry name" value="HTHASNC"/>
</dbReference>
<evidence type="ECO:0000313" key="5">
    <source>
        <dbReference type="EMBL" id="VDS03180.1"/>
    </source>
</evidence>
<dbReference type="GO" id="GO:0043565">
    <property type="term" value="F:sequence-specific DNA binding"/>
    <property type="evidence" value="ECO:0007669"/>
    <property type="project" value="InterPro"/>
</dbReference>
<keyword evidence="3" id="KW-0804">Transcription</keyword>
<dbReference type="GO" id="GO:0005829">
    <property type="term" value="C:cytosol"/>
    <property type="evidence" value="ECO:0007669"/>
    <property type="project" value="TreeGrafter"/>
</dbReference>
<evidence type="ECO:0000256" key="3">
    <source>
        <dbReference type="ARBA" id="ARBA00023163"/>
    </source>
</evidence>
<dbReference type="Pfam" id="PF01037">
    <property type="entry name" value="AsnC_trans_reg"/>
    <property type="match status" value="1"/>
</dbReference>
<sequence>MACGLVRAIEIFCAQIDSFAMQRDGIDNHILQLLRQDGRMSNANLAQAVGLSPSACLRRLHLLEANGVIRGYTALIDDGDEDDRATIVVQITLEKQTEDCMRKFEAAVRKCPQVRECFLMGGEVDYWLVVETDGMGGYERVHAETLSRLPHVARIRSNFAIRRVIR</sequence>
<protein>
    <submittedName>
        <fullName evidence="5">Leucine-responsive regulatory protein</fullName>
    </submittedName>
</protein>
<dbReference type="SMART" id="SM00344">
    <property type="entry name" value="HTH_ASNC"/>
    <property type="match status" value="1"/>
</dbReference>
<evidence type="ECO:0000256" key="2">
    <source>
        <dbReference type="ARBA" id="ARBA00023125"/>
    </source>
</evidence>
<gene>
    <name evidence="5" type="primary">lrp_1</name>
    <name evidence="5" type="ORF">DEVEQU_00300</name>
</gene>
<dbReference type="GO" id="GO:0043200">
    <property type="term" value="P:response to amino acid"/>
    <property type="evidence" value="ECO:0007669"/>
    <property type="project" value="TreeGrafter"/>
</dbReference>
<evidence type="ECO:0000259" key="4">
    <source>
        <dbReference type="PROSITE" id="PS50956"/>
    </source>
</evidence>
<name>A0A447I6L4_9HYPH</name>
<dbReference type="SUPFAM" id="SSF54909">
    <property type="entry name" value="Dimeric alpha+beta barrel"/>
    <property type="match status" value="1"/>
</dbReference>
<dbReference type="GO" id="GO:0006355">
    <property type="term" value="P:regulation of DNA-templated transcription"/>
    <property type="evidence" value="ECO:0007669"/>
    <property type="project" value="UniProtKB-ARBA"/>
</dbReference>
<dbReference type="EMBL" id="UZWD01000004">
    <property type="protein sequence ID" value="VDS03180.1"/>
    <property type="molecule type" value="Genomic_DNA"/>
</dbReference>
<dbReference type="PROSITE" id="PS50956">
    <property type="entry name" value="HTH_ASNC_2"/>
    <property type="match status" value="1"/>
</dbReference>
<reference evidence="5 6" key="1">
    <citation type="submission" date="2018-12" db="EMBL/GenBank/DDBJ databases">
        <authorList>
            <person name="Criscuolo A."/>
        </authorList>
    </citation>
    <scope>NUCLEOTIDE SEQUENCE [LARGE SCALE GENOMIC DNA]</scope>
    <source>
        <strain evidence="5">ACIP1116281</strain>
    </source>
</reference>
<dbReference type="InterPro" id="IPR019888">
    <property type="entry name" value="Tscrpt_reg_AsnC-like"/>
</dbReference>
<dbReference type="CDD" id="cd00090">
    <property type="entry name" value="HTH_ARSR"/>
    <property type="match status" value="1"/>
</dbReference>
<dbReference type="InterPro" id="IPR019885">
    <property type="entry name" value="Tscrpt_reg_HTH_AsnC-type_CS"/>
</dbReference>
<dbReference type="PROSITE" id="PS00519">
    <property type="entry name" value="HTH_ASNC_1"/>
    <property type="match status" value="1"/>
</dbReference>
<dbReference type="InterPro" id="IPR036388">
    <property type="entry name" value="WH-like_DNA-bd_sf"/>
</dbReference>
<evidence type="ECO:0000313" key="6">
    <source>
        <dbReference type="Proteomes" id="UP000268844"/>
    </source>
</evidence>
<dbReference type="Gene3D" id="1.10.10.10">
    <property type="entry name" value="Winged helix-like DNA-binding domain superfamily/Winged helix DNA-binding domain"/>
    <property type="match status" value="1"/>
</dbReference>
<keyword evidence="6" id="KW-1185">Reference proteome</keyword>
<dbReference type="InterPro" id="IPR011008">
    <property type="entry name" value="Dimeric_a/b-barrel"/>
</dbReference>
<keyword evidence="2" id="KW-0238">DNA-binding</keyword>